<evidence type="ECO:0000313" key="1">
    <source>
        <dbReference type="EMBL" id="QIN84595.1"/>
    </source>
</evidence>
<dbReference type="Proteomes" id="UP000501452">
    <property type="component" value="Chromosome"/>
</dbReference>
<organism evidence="1 2">
    <name type="scientific">Rubrobacter tropicus</name>
    <dbReference type="NCBI Taxonomy" id="2653851"/>
    <lineage>
        <taxon>Bacteria</taxon>
        <taxon>Bacillati</taxon>
        <taxon>Actinomycetota</taxon>
        <taxon>Rubrobacteria</taxon>
        <taxon>Rubrobacterales</taxon>
        <taxon>Rubrobacteraceae</taxon>
        <taxon>Rubrobacter</taxon>
    </lineage>
</organism>
<dbReference type="InterPro" id="IPR050484">
    <property type="entry name" value="Transf_Hexapept/Carb_Anhydrase"/>
</dbReference>
<dbReference type="EMBL" id="CP045119">
    <property type="protein sequence ID" value="QIN84595.1"/>
    <property type="molecule type" value="Genomic_DNA"/>
</dbReference>
<dbReference type="GO" id="GO:0016746">
    <property type="term" value="F:acyltransferase activity"/>
    <property type="evidence" value="ECO:0007669"/>
    <property type="project" value="UniProtKB-KW"/>
</dbReference>
<dbReference type="RefSeq" id="WP_166178936.1">
    <property type="nucleotide sequence ID" value="NZ_CP045119.1"/>
</dbReference>
<keyword evidence="1" id="KW-0808">Transferase</keyword>
<reference evidence="1 2" key="1">
    <citation type="submission" date="2019-10" db="EMBL/GenBank/DDBJ databases">
        <title>Rubrobacter sp nov SCSIO 52090 isolated from a deep-sea sediment in the South China Sea.</title>
        <authorList>
            <person name="Chen R.W."/>
        </authorList>
    </citation>
    <scope>NUCLEOTIDE SEQUENCE [LARGE SCALE GENOMIC DNA]</scope>
    <source>
        <strain evidence="1 2">SCSIO 52909</strain>
    </source>
</reference>
<gene>
    <name evidence="1" type="ORF">GBA63_19540</name>
</gene>
<proteinExistence type="predicted"/>
<dbReference type="Gene3D" id="2.160.10.10">
    <property type="entry name" value="Hexapeptide repeat proteins"/>
    <property type="match status" value="1"/>
</dbReference>
<keyword evidence="1" id="KW-0012">Acyltransferase</keyword>
<dbReference type="PANTHER" id="PTHR13061:SF29">
    <property type="entry name" value="GAMMA CARBONIC ANHYDRASE-LIKE 1, MITOCHONDRIAL-RELATED"/>
    <property type="match status" value="1"/>
</dbReference>
<name>A0A6G8QDL8_9ACTN</name>
<keyword evidence="2" id="KW-1185">Reference proteome</keyword>
<evidence type="ECO:0000313" key="2">
    <source>
        <dbReference type="Proteomes" id="UP000501452"/>
    </source>
</evidence>
<accession>A0A6G8QDL8</accession>
<dbReference type="InterPro" id="IPR011004">
    <property type="entry name" value="Trimer_LpxA-like_sf"/>
</dbReference>
<dbReference type="PANTHER" id="PTHR13061">
    <property type="entry name" value="DYNACTIN SUBUNIT P25"/>
    <property type="match status" value="1"/>
</dbReference>
<sequence>MRIKSRGNEPVVDASAFVAPTAVLVGNVRVGADCRIMYGAVLDSEGSRVEVGSTTIINEHAVLRATAVGDAEHPVMVGDHVLVGPHASLLGCTVEPCSYVATGATVLQGATVRSGANVAVGAVVHANAVVPREFFVPPNTVAVGDPLEVFAPGDEGLAEAIKAAGFAASAFGVRTPFEDRINRYRASTEVRAEEFGAHLEDTVVDAER</sequence>
<dbReference type="AlphaFoldDB" id="A0A6G8QDL8"/>
<dbReference type="SUPFAM" id="SSF51161">
    <property type="entry name" value="Trimeric LpxA-like enzymes"/>
    <property type="match status" value="1"/>
</dbReference>
<dbReference type="KEGG" id="rub:GBA63_19540"/>
<protein>
    <submittedName>
        <fullName evidence="1">Acyltransferase</fullName>
    </submittedName>
</protein>